<evidence type="ECO:0000313" key="5">
    <source>
        <dbReference type="EMBL" id="LAA44517.1"/>
    </source>
</evidence>
<dbReference type="GO" id="GO:0005634">
    <property type="term" value="C:nucleus"/>
    <property type="evidence" value="ECO:0007669"/>
    <property type="project" value="TreeGrafter"/>
</dbReference>
<dbReference type="CDD" id="cd01439">
    <property type="entry name" value="TCCD_inducible_PARP_like"/>
    <property type="match status" value="1"/>
</dbReference>
<dbReference type="PANTHER" id="PTHR45740">
    <property type="entry name" value="POLY [ADP-RIBOSE] POLYMERASE"/>
    <property type="match status" value="1"/>
</dbReference>
<keyword evidence="2" id="KW-0808">Transferase</keyword>
<accession>A0A2D4FAK4</accession>
<dbReference type="AlphaFoldDB" id="A0A2D4FAK4"/>
<feature type="domain" description="PARP catalytic" evidence="4">
    <location>
        <begin position="22"/>
        <end position="217"/>
    </location>
</feature>
<organism evidence="5">
    <name type="scientific">Micrurus corallinus</name>
    <name type="common">Brazilian coral snake</name>
    <dbReference type="NCBI Taxonomy" id="54390"/>
    <lineage>
        <taxon>Eukaryota</taxon>
        <taxon>Metazoa</taxon>
        <taxon>Chordata</taxon>
        <taxon>Craniata</taxon>
        <taxon>Vertebrata</taxon>
        <taxon>Euteleostomi</taxon>
        <taxon>Lepidosauria</taxon>
        <taxon>Squamata</taxon>
        <taxon>Bifurcata</taxon>
        <taxon>Unidentata</taxon>
        <taxon>Episquamata</taxon>
        <taxon>Toxicofera</taxon>
        <taxon>Serpentes</taxon>
        <taxon>Colubroidea</taxon>
        <taxon>Elapidae</taxon>
        <taxon>Elapinae</taxon>
        <taxon>Micrurus</taxon>
    </lineage>
</organism>
<dbReference type="InterPro" id="IPR051712">
    <property type="entry name" value="ARTD-AVP"/>
</dbReference>
<reference evidence="5" key="1">
    <citation type="submission" date="2017-07" db="EMBL/GenBank/DDBJ databases">
        <authorList>
            <person name="Mikheyev A."/>
            <person name="Grau M."/>
        </authorList>
    </citation>
    <scope>NUCLEOTIDE SEQUENCE</scope>
    <source>
        <tissue evidence="5">Venom_gland</tissue>
    </source>
</reference>
<protein>
    <recommendedName>
        <fullName evidence="2">Poly [ADP-ribose] polymerase</fullName>
        <shortName evidence="2">PARP</shortName>
        <ecNumber evidence="2">2.4.2.-</ecNumber>
    </recommendedName>
</protein>
<keyword evidence="2" id="KW-0520">NAD</keyword>
<reference evidence="5" key="2">
    <citation type="submission" date="2017-11" db="EMBL/GenBank/DDBJ databases">
        <title>Coralsnake Venomics: Analyses of Venom Gland Transcriptomes and Proteomes of Six Brazilian Taxa.</title>
        <authorList>
            <person name="Aird S.D."/>
            <person name="Jorge da Silva N."/>
            <person name="Qiu L."/>
            <person name="Villar-Briones A."/>
            <person name="Aparecida-Saddi V."/>
            <person name="Campos-Telles M.P."/>
            <person name="Grau M."/>
            <person name="Mikheyev A.S."/>
        </authorList>
    </citation>
    <scope>NUCLEOTIDE SEQUENCE</scope>
    <source>
        <tissue evidence="5">Venom_gland</tissue>
    </source>
</reference>
<comment type="similarity">
    <text evidence="1">Belongs to the ARTD/PARP family.</text>
</comment>
<keyword evidence="2" id="KW-0328">Glycosyltransferase</keyword>
<proteinExistence type="inferred from homology"/>
<dbReference type="Gene3D" id="3.90.228.10">
    <property type="match status" value="1"/>
</dbReference>
<dbReference type="GO" id="GO:1990404">
    <property type="term" value="F:NAD+-protein mono-ADP-ribosyltransferase activity"/>
    <property type="evidence" value="ECO:0007669"/>
    <property type="project" value="TreeGrafter"/>
</dbReference>
<dbReference type="SUPFAM" id="SSF56399">
    <property type="entry name" value="ADP-ribosylation"/>
    <property type="match status" value="1"/>
</dbReference>
<evidence type="ECO:0000256" key="1">
    <source>
        <dbReference type="ARBA" id="ARBA00024347"/>
    </source>
</evidence>
<dbReference type="Pfam" id="PF00644">
    <property type="entry name" value="PARP"/>
    <property type="match status" value="1"/>
</dbReference>
<evidence type="ECO:0000259" key="4">
    <source>
        <dbReference type="PROSITE" id="PS51059"/>
    </source>
</evidence>
<dbReference type="PROSITE" id="PS51059">
    <property type="entry name" value="PARP_CATALYTIC"/>
    <property type="match status" value="1"/>
</dbReference>
<dbReference type="GO" id="GO:0003950">
    <property type="term" value="F:NAD+ poly-ADP-ribosyltransferase activity"/>
    <property type="evidence" value="ECO:0007669"/>
    <property type="project" value="UniProtKB-UniRule"/>
</dbReference>
<sequence length="217" mass="24665">MEEVDKKKSSKTVQSKGSATHIPPHWDQAALPELGYKLINLLSSSSEYIKVQTNFQRTLSRVTIMAIKRIQNLSLWEVYQWQKEQMKKANGGKDVDERPLFHGTDKNHVDAICQQNFDWRICGVHGTAYGKGSYFARDAAYSDNYSGASSSIKTMFLAKVLVGDFTTGNSSYLRPPAKNNQSSLFYNSCVNSLLNPSIFVIFEKHQIYPDYLIEYKN</sequence>
<feature type="region of interest" description="Disordered" evidence="3">
    <location>
        <begin position="1"/>
        <end position="24"/>
    </location>
</feature>
<dbReference type="InterPro" id="IPR012317">
    <property type="entry name" value="Poly(ADP-ribose)pol_cat_dom"/>
</dbReference>
<dbReference type="EMBL" id="IACJ01064285">
    <property type="protein sequence ID" value="LAA44517.1"/>
    <property type="molecule type" value="Transcribed_RNA"/>
</dbReference>
<dbReference type="EC" id="2.4.2.-" evidence="2"/>
<dbReference type="PANTHER" id="PTHR45740:SF6">
    <property type="entry name" value="PROTEIN MONO-ADP-RIBOSYLTRANSFERASE PARP12"/>
    <property type="match status" value="1"/>
</dbReference>
<evidence type="ECO:0000256" key="2">
    <source>
        <dbReference type="RuleBase" id="RU362114"/>
    </source>
</evidence>
<evidence type="ECO:0000256" key="3">
    <source>
        <dbReference type="SAM" id="MobiDB-lite"/>
    </source>
</evidence>
<name>A0A2D4FAK4_MICCO</name>